<evidence type="ECO:0000313" key="1">
    <source>
        <dbReference type="EMBL" id="KAG5584207.1"/>
    </source>
</evidence>
<accession>A0A9J5X957</accession>
<dbReference type="PANTHER" id="PTHR33127">
    <property type="entry name" value="TRANSMEMBRANE PROTEIN"/>
    <property type="match status" value="1"/>
</dbReference>
<protein>
    <submittedName>
        <fullName evidence="1">Uncharacterized protein</fullName>
    </submittedName>
</protein>
<evidence type="ECO:0000313" key="2">
    <source>
        <dbReference type="Proteomes" id="UP000824120"/>
    </source>
</evidence>
<sequence>MPPPSPQSFSSLPCLMNLQKETCMVEFFDPKVDIPKFRNAQIRSSKANWLLMIHGNGGMFFFNTISNDIIELSNLLDENENSCSAWTFSCPPDSSSSDCFVVGFEIGGDVPDVYIIKLEILNGRITTLGIIEQNFKPRENSAAKRPKWTFYGKHFLRSKQRSIRKAYTVEDVDNEGMLVVFLSRVDRDVEVGDTN</sequence>
<dbReference type="OrthoDB" id="1263126at2759"/>
<gene>
    <name evidence="1" type="ORF">H5410_044641</name>
</gene>
<dbReference type="PANTHER" id="PTHR33127:SF5">
    <property type="entry name" value="TRANSMEMBRANE PROTEIN"/>
    <property type="match status" value="1"/>
</dbReference>
<organism evidence="1 2">
    <name type="scientific">Solanum commersonii</name>
    <name type="common">Commerson's wild potato</name>
    <name type="synonym">Commerson's nightshade</name>
    <dbReference type="NCBI Taxonomy" id="4109"/>
    <lineage>
        <taxon>Eukaryota</taxon>
        <taxon>Viridiplantae</taxon>
        <taxon>Streptophyta</taxon>
        <taxon>Embryophyta</taxon>
        <taxon>Tracheophyta</taxon>
        <taxon>Spermatophyta</taxon>
        <taxon>Magnoliopsida</taxon>
        <taxon>eudicotyledons</taxon>
        <taxon>Gunneridae</taxon>
        <taxon>Pentapetalae</taxon>
        <taxon>asterids</taxon>
        <taxon>lamiids</taxon>
        <taxon>Solanales</taxon>
        <taxon>Solanaceae</taxon>
        <taxon>Solanoideae</taxon>
        <taxon>Solaneae</taxon>
        <taxon>Solanum</taxon>
    </lineage>
</organism>
<keyword evidence="2" id="KW-1185">Reference proteome</keyword>
<reference evidence="1 2" key="1">
    <citation type="submission" date="2020-09" db="EMBL/GenBank/DDBJ databases">
        <title>De no assembly of potato wild relative species, Solanum commersonii.</title>
        <authorList>
            <person name="Cho K."/>
        </authorList>
    </citation>
    <scope>NUCLEOTIDE SEQUENCE [LARGE SCALE GENOMIC DNA]</scope>
    <source>
        <strain evidence="1">LZ3.2</strain>
        <tissue evidence="1">Leaf</tissue>
    </source>
</reference>
<dbReference type="Proteomes" id="UP000824120">
    <property type="component" value="Chromosome 9"/>
</dbReference>
<dbReference type="AlphaFoldDB" id="A0A9J5X957"/>
<proteinExistence type="predicted"/>
<comment type="caution">
    <text evidence="1">The sequence shown here is derived from an EMBL/GenBank/DDBJ whole genome shotgun (WGS) entry which is preliminary data.</text>
</comment>
<name>A0A9J5X957_SOLCO</name>
<dbReference type="EMBL" id="JACXVP010000009">
    <property type="protein sequence ID" value="KAG5584207.1"/>
    <property type="molecule type" value="Genomic_DNA"/>
</dbReference>